<dbReference type="InterPro" id="IPR020904">
    <property type="entry name" value="Sc_DH/Rdtase_CS"/>
</dbReference>
<proteinExistence type="inferred from homology"/>
<evidence type="ECO:0000313" key="3">
    <source>
        <dbReference type="Proteomes" id="UP000196655"/>
    </source>
</evidence>
<protein>
    <submittedName>
        <fullName evidence="2">Oxidoreductase</fullName>
    </submittedName>
</protein>
<dbReference type="EMBL" id="NHON01000001">
    <property type="protein sequence ID" value="OWJ69000.1"/>
    <property type="molecule type" value="Genomic_DNA"/>
</dbReference>
<sequence length="267" mass="27777">MASPAGAWPSRGRSHWPLDGLNATFRPDLFAGRRVLVSGASSGIGLAVARGFRDVGAEVVATGSSEGKLTAARADTRNDGIRFATLDVRDPAVIIGFVGALPGLDILVNAAGIARPEAEFTEVTYLEVIEVNLNSVMRLSMAARPHLAASRGSIINFASMLSYLADPSVPAYGASKTGVVGLTRHLAHAFGPEGIRVNAISPGYHRTDMTKPLWSEPDAAARIAARSALKRWGEAEDLVGTALFLAAPAAAFLTGADIIVDGGYVTG</sequence>
<dbReference type="InterPro" id="IPR036291">
    <property type="entry name" value="NAD(P)-bd_dom_sf"/>
</dbReference>
<dbReference type="InterPro" id="IPR002347">
    <property type="entry name" value="SDR_fam"/>
</dbReference>
<dbReference type="Proteomes" id="UP000196655">
    <property type="component" value="Unassembled WGS sequence"/>
</dbReference>
<evidence type="ECO:0000313" key="2">
    <source>
        <dbReference type="EMBL" id="OWJ69000.1"/>
    </source>
</evidence>
<organism evidence="2 3">
    <name type="scientific">Inquilinus limosus</name>
    <dbReference type="NCBI Taxonomy" id="171674"/>
    <lineage>
        <taxon>Bacteria</taxon>
        <taxon>Pseudomonadati</taxon>
        <taxon>Pseudomonadota</taxon>
        <taxon>Alphaproteobacteria</taxon>
        <taxon>Rhodospirillales</taxon>
        <taxon>Rhodospirillaceae</taxon>
        <taxon>Inquilinus</taxon>
    </lineage>
</organism>
<comment type="caution">
    <text evidence="2">The sequence shown here is derived from an EMBL/GenBank/DDBJ whole genome shotgun (WGS) entry which is preliminary data.</text>
</comment>
<evidence type="ECO:0000256" key="1">
    <source>
        <dbReference type="ARBA" id="ARBA00006484"/>
    </source>
</evidence>
<dbReference type="Gene3D" id="3.40.50.720">
    <property type="entry name" value="NAD(P)-binding Rossmann-like Domain"/>
    <property type="match status" value="1"/>
</dbReference>
<keyword evidence="3" id="KW-1185">Reference proteome</keyword>
<comment type="similarity">
    <text evidence="1">Belongs to the short-chain dehydrogenases/reductases (SDR) family.</text>
</comment>
<name>A0A211ZUP2_9PROT</name>
<dbReference type="PANTHER" id="PTHR42760:SF123">
    <property type="entry name" value="OXIDOREDUCTASE"/>
    <property type="match status" value="1"/>
</dbReference>
<reference evidence="3" key="1">
    <citation type="submission" date="2017-05" db="EMBL/GenBank/DDBJ databases">
        <authorList>
            <person name="Macchi M."/>
            <person name="Festa S."/>
            <person name="Coppotelli B.M."/>
            <person name="Morelli I.S."/>
        </authorList>
    </citation>
    <scope>NUCLEOTIDE SEQUENCE [LARGE SCALE GENOMIC DNA]</scope>
    <source>
        <strain evidence="3">I</strain>
    </source>
</reference>
<dbReference type="FunFam" id="3.40.50.720:FF:000084">
    <property type="entry name" value="Short-chain dehydrogenase reductase"/>
    <property type="match status" value="1"/>
</dbReference>
<dbReference type="PRINTS" id="PR00081">
    <property type="entry name" value="GDHRDH"/>
</dbReference>
<dbReference type="PROSITE" id="PS00061">
    <property type="entry name" value="ADH_SHORT"/>
    <property type="match status" value="1"/>
</dbReference>
<accession>A0A211ZUP2</accession>
<gene>
    <name evidence="2" type="ORF">BWR60_00145</name>
</gene>
<dbReference type="GO" id="GO:0016616">
    <property type="term" value="F:oxidoreductase activity, acting on the CH-OH group of donors, NAD or NADP as acceptor"/>
    <property type="evidence" value="ECO:0007669"/>
    <property type="project" value="TreeGrafter"/>
</dbReference>
<dbReference type="Pfam" id="PF13561">
    <property type="entry name" value="adh_short_C2"/>
    <property type="match status" value="1"/>
</dbReference>
<dbReference type="OrthoDB" id="335726at2"/>
<dbReference type="PRINTS" id="PR00080">
    <property type="entry name" value="SDRFAMILY"/>
</dbReference>
<dbReference type="SUPFAM" id="SSF51735">
    <property type="entry name" value="NAD(P)-binding Rossmann-fold domains"/>
    <property type="match status" value="1"/>
</dbReference>
<dbReference type="AlphaFoldDB" id="A0A211ZUP2"/>
<dbReference type="GO" id="GO:0030497">
    <property type="term" value="P:fatty acid elongation"/>
    <property type="evidence" value="ECO:0007669"/>
    <property type="project" value="TreeGrafter"/>
</dbReference>
<dbReference type="PANTHER" id="PTHR42760">
    <property type="entry name" value="SHORT-CHAIN DEHYDROGENASES/REDUCTASES FAMILY MEMBER"/>
    <property type="match status" value="1"/>
</dbReference>